<name>A0A3A4BAL6_9ACTN</name>
<comment type="caution">
    <text evidence="1">The sequence shown here is derived from an EMBL/GenBank/DDBJ whole genome shotgun (WGS) entry which is preliminary data.</text>
</comment>
<dbReference type="AlphaFoldDB" id="A0A3A4BAL6"/>
<protein>
    <submittedName>
        <fullName evidence="1">Uncharacterized protein</fullName>
    </submittedName>
</protein>
<dbReference type="RefSeq" id="WP_119924942.1">
    <property type="nucleotide sequence ID" value="NZ_QZEY01000001.1"/>
</dbReference>
<dbReference type="OrthoDB" id="4250947at2"/>
<proteinExistence type="predicted"/>
<dbReference type="EMBL" id="QZEY01000001">
    <property type="protein sequence ID" value="RJL35969.1"/>
    <property type="molecule type" value="Genomic_DNA"/>
</dbReference>
<organism evidence="1 2">
    <name type="scientific">Bailinhaonella thermotolerans</name>
    <dbReference type="NCBI Taxonomy" id="1070861"/>
    <lineage>
        <taxon>Bacteria</taxon>
        <taxon>Bacillati</taxon>
        <taxon>Actinomycetota</taxon>
        <taxon>Actinomycetes</taxon>
        <taxon>Streptosporangiales</taxon>
        <taxon>Streptosporangiaceae</taxon>
        <taxon>Bailinhaonella</taxon>
    </lineage>
</organism>
<evidence type="ECO:0000313" key="1">
    <source>
        <dbReference type="EMBL" id="RJL35969.1"/>
    </source>
</evidence>
<gene>
    <name evidence="1" type="ORF">D5H75_04175</name>
</gene>
<reference evidence="1 2" key="1">
    <citation type="submission" date="2018-09" db="EMBL/GenBank/DDBJ databases">
        <title>YIM 75507 draft genome.</title>
        <authorList>
            <person name="Tang S."/>
            <person name="Feng Y."/>
        </authorList>
    </citation>
    <scope>NUCLEOTIDE SEQUENCE [LARGE SCALE GENOMIC DNA]</scope>
    <source>
        <strain evidence="1 2">YIM 75507</strain>
    </source>
</reference>
<sequence length="69" mass="7539">MTRLIEGMADRLLSAFVPRAEAAACGTCQSYCKRIAWCEVCAAQRAKLKVWCDCLIGAPYENDCLCGSC</sequence>
<dbReference type="Proteomes" id="UP000265768">
    <property type="component" value="Unassembled WGS sequence"/>
</dbReference>
<evidence type="ECO:0000313" key="2">
    <source>
        <dbReference type="Proteomes" id="UP000265768"/>
    </source>
</evidence>
<accession>A0A3A4BAL6</accession>
<keyword evidence="2" id="KW-1185">Reference proteome</keyword>